<reference evidence="5" key="1">
    <citation type="submission" date="2021-11" db="EMBL/GenBank/DDBJ databases">
        <title>Draft genome sequence of Alcaligenes endophyticus type strain CCUG 75668T.</title>
        <authorList>
            <person name="Salva-Serra F."/>
            <person name="Duran R.E."/>
            <person name="Seeger M."/>
            <person name="Moore E.R.B."/>
            <person name="Jaen-Luchoro D."/>
        </authorList>
    </citation>
    <scope>NUCLEOTIDE SEQUENCE</scope>
    <source>
        <strain evidence="5">CCUG 75668</strain>
    </source>
</reference>
<name>A0ABT8EL47_9BURK</name>
<feature type="chain" id="PRO_5046234188" evidence="2">
    <location>
        <begin position="21"/>
        <end position="1958"/>
    </location>
</feature>
<keyword evidence="2" id="KW-0732">Signal</keyword>
<dbReference type="Pfam" id="PF01835">
    <property type="entry name" value="MG2"/>
    <property type="match status" value="1"/>
</dbReference>
<dbReference type="SMART" id="SM01359">
    <property type="entry name" value="A2M_N_2"/>
    <property type="match status" value="1"/>
</dbReference>
<comment type="similarity">
    <text evidence="1">Belongs to the protease inhibitor I39 (alpha-2-macroglobulin) family. Bacterial alpha-2-macroglobulin subfamily.</text>
</comment>
<feature type="domain" description="Alpha-2-macroglobulin" evidence="4">
    <location>
        <begin position="1260"/>
        <end position="1350"/>
    </location>
</feature>
<dbReference type="EMBL" id="JAJHNU010000003">
    <property type="protein sequence ID" value="MDN4122014.1"/>
    <property type="molecule type" value="Genomic_DNA"/>
</dbReference>
<evidence type="ECO:0000259" key="4">
    <source>
        <dbReference type="SMART" id="SM01360"/>
    </source>
</evidence>
<sequence>MKSRLLSAVLSIACGSVAQASSIGQFLPQGNATDLKEVRVTFAQPVVQWGDAFLPAPVLLQCDDPDIQGQGRWLDSRRWIYEFTQAPGPGLHCIARVAPDFRDLQNKPLTGQQEFSFTSGGPALANYLPSYSDVSEDQIFLLQFNTAVAGESLKANSYCLIEGLGEKVPTRLVDREQLNVLAQQTYLGEDDLNQLQGLQCQRSLPPGAKVSLLIEPGVETEHAHRKPVASSERERLDFTVRQPFSAYVSCTRERQDAPCTPVADVSLQFSAPVPLALLQQVRLVQDGTEWSPLDPHEQGQDNALVFSGPFAENSQLRWKIPADFSDDMGRPLSNLGALQDKGVQTAAFPPLLKFAAAPFAIVERFAHAEQYGSEESAPPALALNVRRVEPNLVSRELLVSAGQIQNLVSQDDLQVLQWYSRLQRADTDTIQQSQLKDLMAVREYDYDSESPYIDLRSVSLLDAYGQPTKQLLLPGLDTTTAQEFEVIGVPLKEPGFHVLEIASERLGSALLEEPAPMYVRSSALVTNLGVHIKQGLDDVLVWVTSLDDAQPIADAQVRVMTCNGSELAQGNTDAQGVLHLMLSQAPDSYCSDTGLSGLYVTARIGAEHPQARGKKDFSFALSTWDRGIEPWRFQVPYRWGSRAVEQAHTIFDRSLFLAGETVHMKHYYQLQNREGFSQPKKWPTSLEIRHQGSDKTYTLPLKWLHQTTGSVFALSEFKLPAEAPLGVYELTGQGNDLYLPLGQFRVEEFKLPWLKGSIKVSDAQQQAVLVAPSVLNADLQLEYVAGGAASYLPATLSAVVQPYTPSFKAYSEYSFDAPTVAGQEQSAAPHVFLNKKPVQLDENGGVRVELDTLPPTKGAAQYLFELSFADPNGQIQTISQTVPVWPALVQVGLRTGNWLPSGKAATFTAITLGADGQVSADVPVRMEAYRRVLNTTRKRLVGGFYGYDSVETVEPLGVLCEGRSDKLGLFQCSYSFEQGGDIEIKAVARDAQGKESVAVSSVWVSQSEQSWFGGEDDDRIDLIPERKIYAPGDVARFQVRMPFREATALVSVEREGVLHTQVMTIKGDNPVIELPIQESWGPNVYVSALVLRGRLREVPWYSFFSWGWKRPSTWYQVYQSGSEYIPPTQLIDLSKPAYRFGLGAIQVSAQQDALQVKLSTDRTQYGVREKAQVRIQVNDAQGKPAARTNIAFAAVDAALLELSPNFSWDLLQAMRTIRPYGVQTATAQSEIVGRRHYGRKALPAGGGGGKSPTRELLDTLLLWEGNIQTDAQGVATLSVPLNDVLSRFVLVAVAEQQGQRFGTGQAEIVTTQEVQLISGLPVVVRDQDHYQAQVTVRNSSERSMHIALSATYQGNGIQAGSLPPKQVQLAPGKAATVMWPVQAPTIEGTQESVTMEWRWDAKELDVAQPAQDSLLQTQRLYPTTPITVQQAALLPISADKPLSEMVQAPNKALLTAQGGLRGGIQVNLLSSLAGPQPGVQQWFEQYPYTCFEQQASRFMGLGDAEQWASLMLRLPAYMDQAGLLRYFPSPRLEGSVPLTAYVLDMSDEAQRLGERFTIPEAYQRQMLSGLQAYALGRGTHSPWLTPAQLQQQRLAAIATLARYGQAQASMLDSLTLNLPQWPTASLLDLLLVHERVPGLEHLNAQIEQASTILQGRLHSRATRLYFDDNPLNQDPWSMVSRVSNQAKLILLKAQDPRWSEDMPRLFQGLLAEQRHGAWRMTTENLLGSLAVKKFALLHENPPSGQSQISLAGLPVETMDWDTVAQQDGVRQAQFMLNWPAKAADLQVSLQGQGRAWAQLRSLAAVPVSQASMAGIEVQRTVSATQQAKPGQWSVGDTYKVQVRIRAQGRVNWAVLSDPIPAGATIMGSGLGRDSALAAADAQEGKGVEPSFVERKAEMYRAYFNVLPEGETELEYVVRLNTAGLFALPPTRIEALYEPDVFGVWPNSEPWKVGEALAP</sequence>
<dbReference type="InterPro" id="IPR001599">
    <property type="entry name" value="Macroglobln_a2"/>
</dbReference>
<evidence type="ECO:0000256" key="1">
    <source>
        <dbReference type="ARBA" id="ARBA00010556"/>
    </source>
</evidence>
<dbReference type="InterPro" id="IPR021868">
    <property type="entry name" value="Alpha_2_Macroglob_MG3"/>
</dbReference>
<dbReference type="Pfam" id="PF17973">
    <property type="entry name" value="bMG10"/>
    <property type="match status" value="1"/>
</dbReference>
<comment type="caution">
    <text evidence="5">The sequence shown here is derived from an EMBL/GenBank/DDBJ whole genome shotgun (WGS) entry which is preliminary data.</text>
</comment>
<accession>A0ABT8EL47</accession>
<evidence type="ECO:0000313" key="5">
    <source>
        <dbReference type="EMBL" id="MDN4122014.1"/>
    </source>
</evidence>
<dbReference type="PANTHER" id="PTHR40094">
    <property type="entry name" value="ALPHA-2-MACROGLOBULIN HOMOLOG"/>
    <property type="match status" value="1"/>
</dbReference>
<dbReference type="InterPro" id="IPR011625">
    <property type="entry name" value="A2M_N_BRD"/>
</dbReference>
<dbReference type="PANTHER" id="PTHR40094:SF1">
    <property type="entry name" value="UBIQUITIN DOMAIN-CONTAINING PROTEIN"/>
    <property type="match status" value="1"/>
</dbReference>
<dbReference type="SMART" id="SM01360">
    <property type="entry name" value="A2M"/>
    <property type="match status" value="1"/>
</dbReference>
<evidence type="ECO:0000313" key="6">
    <source>
        <dbReference type="Proteomes" id="UP001168613"/>
    </source>
</evidence>
<feature type="domain" description="Alpha-2-macroglobulin bait region" evidence="3">
    <location>
        <begin position="1020"/>
        <end position="1202"/>
    </location>
</feature>
<dbReference type="Proteomes" id="UP001168613">
    <property type="component" value="Unassembled WGS sequence"/>
</dbReference>
<evidence type="ECO:0000256" key="2">
    <source>
        <dbReference type="SAM" id="SignalP"/>
    </source>
</evidence>
<dbReference type="InterPro" id="IPR041246">
    <property type="entry name" value="Bact_MG10"/>
</dbReference>
<protein>
    <submittedName>
        <fullName evidence="5">Alpha-2-macroglobulin</fullName>
    </submittedName>
</protein>
<evidence type="ECO:0000259" key="3">
    <source>
        <dbReference type="SMART" id="SM01359"/>
    </source>
</evidence>
<dbReference type="InterPro" id="IPR002890">
    <property type="entry name" value="MG2"/>
</dbReference>
<keyword evidence="6" id="KW-1185">Reference proteome</keyword>
<dbReference type="InterPro" id="IPR051802">
    <property type="entry name" value="YfhM-like"/>
</dbReference>
<feature type="signal peptide" evidence="2">
    <location>
        <begin position="1"/>
        <end position="20"/>
    </location>
</feature>
<dbReference type="Pfam" id="PF00207">
    <property type="entry name" value="A2M"/>
    <property type="match status" value="1"/>
</dbReference>
<dbReference type="Pfam" id="PF11974">
    <property type="entry name" value="bMG3"/>
    <property type="match status" value="1"/>
</dbReference>
<proteinExistence type="inferred from homology"/>
<dbReference type="Gene3D" id="2.60.40.1930">
    <property type="match status" value="1"/>
</dbReference>
<dbReference type="Pfam" id="PF07703">
    <property type="entry name" value="A2M_BRD"/>
    <property type="match status" value="1"/>
</dbReference>
<organism evidence="5 6">
    <name type="scientific">Alcaligenes endophyticus</name>
    <dbReference type="NCBI Taxonomy" id="1929088"/>
    <lineage>
        <taxon>Bacteria</taxon>
        <taxon>Pseudomonadati</taxon>
        <taxon>Pseudomonadota</taxon>
        <taxon>Betaproteobacteria</taxon>
        <taxon>Burkholderiales</taxon>
        <taxon>Alcaligenaceae</taxon>
        <taxon>Alcaligenes</taxon>
    </lineage>
</organism>
<dbReference type="RefSeq" id="WP_266122981.1">
    <property type="nucleotide sequence ID" value="NZ_JAJHNU010000003.1"/>
</dbReference>
<gene>
    <name evidence="5" type="ORF">LMS43_12015</name>
</gene>